<dbReference type="PROSITE" id="PS50112">
    <property type="entry name" value="PAS"/>
    <property type="match status" value="1"/>
</dbReference>
<dbReference type="InterPro" id="IPR000014">
    <property type="entry name" value="PAS"/>
</dbReference>
<dbReference type="Gene3D" id="1.10.10.10">
    <property type="entry name" value="Winged helix-like DNA-binding domain superfamily/Winged helix DNA-binding domain"/>
    <property type="match status" value="1"/>
</dbReference>
<sequence length="403" mass="43894">MELRRASLDASLGQELFEATSDLVLVTDPGGIIVQANRRAALLLGDAATVGAAFWVRLGLACDTLEGALRLCSAQVPRFSGGALQADFDIRVAPLDGGGFLVLLAASSSPFPPRAERERQVKDRAQALALARSQKMLHTVFQGVGKGIILVDEDLEVIGSNQKACETFGIHPENIQGAHIRSLCDPRGQETVLRMLDTIIENQVLSDEVTALYFDKSSFPAVFTVSLITVEGSRLWIIITEDISGQKEMERQLKSEKVLTEEANIALRNVLKNIQLEQEEHAAKLSRRITRDLLPILHKIRSAPSAEVRNGYIDFLGELLASLAPGAGPQMDFALHRLSKTEMKVCNFILAGFSTKEICATMNLAFDTVQTHRKNIRRKLGLSGSAGISLHGYLNSRKTAVGA</sequence>
<gene>
    <name evidence="6" type="ORF">METEAL_17040</name>
</gene>
<evidence type="ECO:0000256" key="3">
    <source>
        <dbReference type="ARBA" id="ARBA00023163"/>
    </source>
</evidence>
<dbReference type="SUPFAM" id="SSF46894">
    <property type="entry name" value="C-terminal effector domain of the bipartite response regulators"/>
    <property type="match status" value="1"/>
</dbReference>
<dbReference type="PANTHER" id="PTHR44688:SF16">
    <property type="entry name" value="DNA-BINDING TRANSCRIPTIONAL ACTIVATOR DEVR_DOSR"/>
    <property type="match status" value="1"/>
</dbReference>
<dbReference type="RefSeq" id="WP_316415440.1">
    <property type="nucleotide sequence ID" value="NZ_AP027080.1"/>
</dbReference>
<proteinExistence type="predicted"/>
<dbReference type="AlphaFoldDB" id="A0AA48K8W3"/>
<feature type="domain" description="PAS" evidence="5">
    <location>
        <begin position="133"/>
        <end position="203"/>
    </location>
</feature>
<dbReference type="NCBIfam" id="TIGR00229">
    <property type="entry name" value="sensory_box"/>
    <property type="match status" value="1"/>
</dbReference>
<keyword evidence="2" id="KW-0238">DNA-binding</keyword>
<protein>
    <submittedName>
        <fullName evidence="6">Uncharacterized protein</fullName>
    </submittedName>
</protein>
<dbReference type="PANTHER" id="PTHR44688">
    <property type="entry name" value="DNA-BINDING TRANSCRIPTIONAL ACTIVATOR DEVR_DOSR"/>
    <property type="match status" value="1"/>
</dbReference>
<keyword evidence="7" id="KW-1185">Reference proteome</keyword>
<dbReference type="KEGG" id="msil:METEAL_17040"/>
<evidence type="ECO:0000259" key="4">
    <source>
        <dbReference type="PROSITE" id="PS50043"/>
    </source>
</evidence>
<dbReference type="SMART" id="SM00421">
    <property type="entry name" value="HTH_LUXR"/>
    <property type="match status" value="1"/>
</dbReference>
<dbReference type="GO" id="GO:0006355">
    <property type="term" value="P:regulation of DNA-templated transcription"/>
    <property type="evidence" value="ECO:0007669"/>
    <property type="project" value="InterPro"/>
</dbReference>
<reference evidence="7" key="1">
    <citation type="journal article" date="2023" name="Int. J. Syst. Evol. Microbiol.">
        <title>Mesoterricola silvestris gen. nov., sp. nov., Mesoterricola sediminis sp. nov., Geothrix oryzae sp. nov., Geothrix edaphica sp. nov., Geothrix rubra sp. nov., and Geothrix limicola sp. nov., six novel members of Acidobacteriota isolated from soils.</title>
        <authorList>
            <person name="Itoh H."/>
            <person name="Sugisawa Y."/>
            <person name="Mise K."/>
            <person name="Xu Z."/>
            <person name="Kuniyasu M."/>
            <person name="Ushijima N."/>
            <person name="Kawano K."/>
            <person name="Kobayashi E."/>
            <person name="Shiratori Y."/>
            <person name="Masuda Y."/>
            <person name="Senoo K."/>
        </authorList>
    </citation>
    <scope>NUCLEOTIDE SEQUENCE [LARGE SCALE GENOMIC DNA]</scope>
    <source>
        <strain evidence="7">W79</strain>
    </source>
</reference>
<organism evidence="6 7">
    <name type="scientific">Mesoterricola silvestris</name>
    <dbReference type="NCBI Taxonomy" id="2927979"/>
    <lineage>
        <taxon>Bacteria</taxon>
        <taxon>Pseudomonadati</taxon>
        <taxon>Acidobacteriota</taxon>
        <taxon>Holophagae</taxon>
        <taxon>Holophagales</taxon>
        <taxon>Holophagaceae</taxon>
        <taxon>Mesoterricola</taxon>
    </lineage>
</organism>
<accession>A0AA48K8W3</accession>
<dbReference type="SMART" id="SM00091">
    <property type="entry name" value="PAS"/>
    <property type="match status" value="2"/>
</dbReference>
<dbReference type="GO" id="GO:0003677">
    <property type="term" value="F:DNA binding"/>
    <property type="evidence" value="ECO:0007669"/>
    <property type="project" value="UniProtKB-KW"/>
</dbReference>
<dbReference type="InterPro" id="IPR036388">
    <property type="entry name" value="WH-like_DNA-bd_sf"/>
</dbReference>
<dbReference type="SUPFAM" id="SSF55785">
    <property type="entry name" value="PYP-like sensor domain (PAS domain)"/>
    <property type="match status" value="1"/>
</dbReference>
<dbReference type="CDD" id="cd06170">
    <property type="entry name" value="LuxR_C_like"/>
    <property type="match status" value="1"/>
</dbReference>
<evidence type="ECO:0000313" key="6">
    <source>
        <dbReference type="EMBL" id="BDU72530.1"/>
    </source>
</evidence>
<evidence type="ECO:0000256" key="2">
    <source>
        <dbReference type="ARBA" id="ARBA00023125"/>
    </source>
</evidence>
<dbReference type="InterPro" id="IPR016032">
    <property type="entry name" value="Sig_transdc_resp-reg_C-effctor"/>
</dbReference>
<dbReference type="CDD" id="cd00130">
    <property type="entry name" value="PAS"/>
    <property type="match status" value="1"/>
</dbReference>
<dbReference type="Proteomes" id="UP001238179">
    <property type="component" value="Chromosome"/>
</dbReference>
<dbReference type="EMBL" id="AP027080">
    <property type="protein sequence ID" value="BDU72530.1"/>
    <property type="molecule type" value="Genomic_DNA"/>
</dbReference>
<feature type="domain" description="HTH luxR-type" evidence="4">
    <location>
        <begin position="331"/>
        <end position="396"/>
    </location>
</feature>
<name>A0AA48K8W3_9BACT</name>
<dbReference type="Pfam" id="PF13188">
    <property type="entry name" value="PAS_8"/>
    <property type="match status" value="1"/>
</dbReference>
<dbReference type="Pfam" id="PF13426">
    <property type="entry name" value="PAS_9"/>
    <property type="match status" value="1"/>
</dbReference>
<dbReference type="InterPro" id="IPR035965">
    <property type="entry name" value="PAS-like_dom_sf"/>
</dbReference>
<keyword evidence="1" id="KW-0805">Transcription regulation</keyword>
<evidence type="ECO:0000259" key="5">
    <source>
        <dbReference type="PROSITE" id="PS50112"/>
    </source>
</evidence>
<dbReference type="PRINTS" id="PR00038">
    <property type="entry name" value="HTHLUXR"/>
</dbReference>
<evidence type="ECO:0000313" key="7">
    <source>
        <dbReference type="Proteomes" id="UP001238179"/>
    </source>
</evidence>
<dbReference type="InterPro" id="IPR000792">
    <property type="entry name" value="Tscrpt_reg_LuxR_C"/>
</dbReference>
<evidence type="ECO:0000256" key="1">
    <source>
        <dbReference type="ARBA" id="ARBA00023015"/>
    </source>
</evidence>
<dbReference type="PROSITE" id="PS50043">
    <property type="entry name" value="HTH_LUXR_2"/>
    <property type="match status" value="1"/>
</dbReference>
<keyword evidence="3" id="KW-0804">Transcription</keyword>
<dbReference type="Pfam" id="PF00196">
    <property type="entry name" value="GerE"/>
    <property type="match status" value="1"/>
</dbReference>
<dbReference type="Gene3D" id="3.30.450.20">
    <property type="entry name" value="PAS domain"/>
    <property type="match status" value="1"/>
</dbReference>